<evidence type="ECO:0000313" key="4">
    <source>
        <dbReference type="EMBL" id="ACD24731.1"/>
    </source>
</evidence>
<dbReference type="Gene3D" id="3.40.50.150">
    <property type="entry name" value="Vaccinia Virus protein VP39"/>
    <property type="match status" value="1"/>
</dbReference>
<evidence type="ECO:0000256" key="1">
    <source>
        <dbReference type="SAM" id="Coils"/>
    </source>
</evidence>
<organism evidence="4">
    <name type="scientific">Clostridium botulinum (strain Eklund 17B / Type B)</name>
    <dbReference type="NCBI Taxonomy" id="935198"/>
    <lineage>
        <taxon>Bacteria</taxon>
        <taxon>Bacillati</taxon>
        <taxon>Bacillota</taxon>
        <taxon>Clostridia</taxon>
        <taxon>Eubacteriales</taxon>
        <taxon>Clostridiaceae</taxon>
        <taxon>Clostridium</taxon>
    </lineage>
</organism>
<dbReference type="GO" id="GO:0008757">
    <property type="term" value="F:S-adenosylmethionine-dependent methyltransferase activity"/>
    <property type="evidence" value="ECO:0007669"/>
    <property type="project" value="InterPro"/>
</dbReference>
<evidence type="ECO:0000259" key="3">
    <source>
        <dbReference type="Pfam" id="PF08241"/>
    </source>
</evidence>
<dbReference type="InterPro" id="IPR029063">
    <property type="entry name" value="SAM-dependent_MTases_sf"/>
</dbReference>
<gene>
    <name evidence="4" type="ordered locus">CLL_A3246</name>
</gene>
<dbReference type="SUPFAM" id="SSF53448">
    <property type="entry name" value="Nucleotide-diphospho-sugar transferases"/>
    <property type="match status" value="2"/>
</dbReference>
<feature type="domain" description="Methyltransferase type 11" evidence="3">
    <location>
        <begin position="64"/>
        <end position="114"/>
    </location>
</feature>
<dbReference type="KEGG" id="cbk:CLL_A3246"/>
<dbReference type="CDD" id="cd04184">
    <property type="entry name" value="GT2_RfbC_Mx_like"/>
    <property type="match status" value="1"/>
</dbReference>
<sequence>MGITFDQYQRYKTIQIIVEAVKKYYNIDKLNILEVGSNEQLNLEKFLPNENITYSDLTIPKKIDSKVKFIEADATSLKNINDGEFDIVISSDVFEHISKDKRIKFLNETSRVAKLLNLNCFPFKSEAVESAEIRANEYYKAIFGQNHIWLSEHIDNGLPNIDEVKNILENMNRNYLMFEHGDILLWEQMTKSTFYSYTTPELISFQDRIDDFYKKNIFIHDSGENNYRKFIVITNDLKLNNYLDNNVKNLFSENLSQKYIDFIHKNIQDMRSIAQLPMKKEKLEKNEKTTLYLDTGNGFNEESKISYSYKVNKSSGNIDLLINIPTNVKNIRFDPIEGKTVVLSGMNIVSNIGTLNYEIFNGYCIDNYIVFDNDDPQIMINCSEKPIQWLKIQANISTFDYSSSIGILNKLRLINEENENSIMVKDTVLEKENIIKELSDNLTQKENNIKELKNELEYYKLHYHTAILQREEFKNRLQHIENSYNQILNSTCWKITKPIRIILDLMKKILKSNKYTHLTCKGIKCLKQNGIKYTLRKITQKSINFEGYNEYVKQTILTDEEKQIQINTKFSEDIKFSIVVPLYNTPKNFLCEMINSCINQTYGNWELCLADGSDKEHSYVSKVVEDYIKKDKRIKYKILEANRGISENTNECIKMAIGEYIALFDHDDVLHQSALFEYMKVICEKNADFIYCDEDKFDTDVNMRFDPHFKPDFSIDNLRANNYICHFTVFKKTLIQETGLFRKEFDGSQDHDMILRLTEKSKNIVHIPKILYHWRVSSNSVASDPYAKPYTIEAGINAVKEHLSRCDLKATVESSTVHPNIYRIKYSIIDNQLISILIPNKDHIIDLSRCINSILEKSTYKNIEIIIIENNSTEQKTFEYYKTLEKYKNIKVVTYESKGKFNYSAINNFGVRYAKGNQLLFLNNDIEIISENWLEEMLMYSQREDVGAIGAKLYYPNDTIQHAGLGLGILTLAGHYFRHFNRDATGYMGNLFFTRNVSGVTAACIMMKKSIFNEINGFDETFEVAFNDVDLCMRIRKAGYLIVWTPYAEAYHYESISRGTEDTPERKARFNGEVRRFQERWKKELKDGDHYYNVNLTLDREDFSLR</sequence>
<evidence type="ECO:0000259" key="2">
    <source>
        <dbReference type="Pfam" id="PF00535"/>
    </source>
</evidence>
<dbReference type="AlphaFoldDB" id="B2TQH5"/>
<dbReference type="PANTHER" id="PTHR43179:SF7">
    <property type="entry name" value="RHAMNOSYLTRANSFERASE WBBL"/>
    <property type="match status" value="1"/>
</dbReference>
<dbReference type="InterPro" id="IPR013216">
    <property type="entry name" value="Methyltransf_11"/>
</dbReference>
<dbReference type="CAZy" id="GT2">
    <property type="family name" value="Glycosyltransferase Family 2"/>
</dbReference>
<dbReference type="GO" id="GO:0016757">
    <property type="term" value="F:glycosyltransferase activity"/>
    <property type="evidence" value="ECO:0007669"/>
    <property type="project" value="UniProtKB-KW"/>
</dbReference>
<keyword evidence="1" id="KW-0175">Coiled coil</keyword>
<dbReference type="PATRIC" id="fig|935198.13.peg.3211"/>
<dbReference type="HOGENOM" id="CLU_005003_1_1_9"/>
<dbReference type="InterPro" id="IPR001173">
    <property type="entry name" value="Glyco_trans_2-like"/>
</dbReference>
<name>B2TQH5_CLOBB</name>
<protein>
    <submittedName>
        <fullName evidence="4">WsaE</fullName>
    </submittedName>
</protein>
<accession>U4PK45</accession>
<feature type="domain" description="Glycosyltransferase 2-like" evidence="2">
    <location>
        <begin position="577"/>
        <end position="708"/>
    </location>
</feature>
<feature type="coiled-coil region" evidence="1">
    <location>
        <begin position="428"/>
        <end position="490"/>
    </location>
</feature>
<dbReference type="Gene3D" id="3.90.550.10">
    <property type="entry name" value="Spore Coat Polysaccharide Biosynthesis Protein SpsA, Chain A"/>
    <property type="match status" value="2"/>
</dbReference>
<reference evidence="4" key="1">
    <citation type="submission" date="2009-06" db="EMBL/GenBank/DDBJ databases">
        <authorList>
            <consortium name="US DOE Joint Genome Institute (JGI-PGF)"/>
            <person name="Lucas S."/>
            <person name="Copeland A."/>
            <person name="Lapidus A."/>
            <person name="Glavina del Rio T."/>
            <person name="Dalin E."/>
            <person name="Tice H."/>
            <person name="Bruce D."/>
            <person name="Goodwin L."/>
            <person name="Pitluck S."/>
            <person name="Kyrpides N."/>
            <person name="Mavromatis K."/>
            <person name="Ivanova N."/>
            <person name="Saunders E."/>
            <person name="Brettin T."/>
            <person name="Detter J.C."/>
            <person name="Han C."/>
            <person name="Larimer F."/>
            <person name="Land M."/>
            <person name="Hauser L."/>
            <person name="Markowitz V."/>
            <person name="Cheng J.-F."/>
            <person name="Hugenholtz P."/>
            <person name="Woyke T."/>
            <person name="Wu D."/>
            <person name="Gronow S."/>
            <person name="Klenk H.-P."/>
            <person name="Eisen J.A."/>
        </authorList>
    </citation>
    <scope>NUCLEOTIDE SEQUENCE</scope>
    <source>
        <strain evidence="4">Eklund 17B</strain>
    </source>
</reference>
<reference evidence="4" key="2">
    <citation type="submission" date="2009-08" db="EMBL/GenBank/DDBJ databases">
        <authorList>
            <person name="Shrivastava S."/>
            <person name="Brinkac L.M."/>
            <person name="Dodson R.J."/>
            <person name="Harkins D.M."/>
            <person name="Durkin A.S."/>
            <person name="Sutton G."/>
        </authorList>
    </citation>
    <scope>NUCLEOTIDE SEQUENCE</scope>
    <source>
        <strain evidence="4">Eklund 17B</strain>
    </source>
</reference>
<dbReference type="EMBL" id="CP001056">
    <property type="protein sequence ID" value="ACD24731.1"/>
    <property type="molecule type" value="Genomic_DNA"/>
</dbReference>
<dbReference type="Pfam" id="PF08241">
    <property type="entry name" value="Methyltransf_11"/>
    <property type="match status" value="1"/>
</dbReference>
<dbReference type="PANTHER" id="PTHR43179">
    <property type="entry name" value="RHAMNOSYLTRANSFERASE WBBL"/>
    <property type="match status" value="1"/>
</dbReference>
<dbReference type="InterPro" id="IPR029044">
    <property type="entry name" value="Nucleotide-diphossugar_trans"/>
</dbReference>
<feature type="domain" description="Glycosyltransferase 2-like" evidence="2">
    <location>
        <begin position="835"/>
        <end position="1014"/>
    </location>
</feature>
<dbReference type="SUPFAM" id="SSF53335">
    <property type="entry name" value="S-adenosyl-L-methionine-dependent methyltransferases"/>
    <property type="match status" value="1"/>
</dbReference>
<proteinExistence type="predicted"/>
<dbReference type="Pfam" id="PF00535">
    <property type="entry name" value="Glycos_transf_2"/>
    <property type="match status" value="2"/>
</dbReference>
<accession>B2TQH5</accession>